<feature type="compositionally biased region" description="Low complexity" evidence="5">
    <location>
        <begin position="273"/>
        <end position="302"/>
    </location>
</feature>
<keyword evidence="2 4" id="KW-0168">Coated pit</keyword>
<evidence type="ECO:0000256" key="3">
    <source>
        <dbReference type="ARBA" id="ARBA00023315"/>
    </source>
</evidence>
<keyword evidence="8" id="KW-1185">Reference proteome</keyword>
<comment type="subcellular location">
    <subcellularLocation>
        <location evidence="4">Cytoplasm</location>
    </subcellularLocation>
    <subcellularLocation>
        <location evidence="4">Membrane</location>
        <location evidence="4">Clathrin-coated pit</location>
    </subcellularLocation>
    <subcellularLocation>
        <location evidence="4">Cell junction</location>
        <location evidence="4">Focal adhesion</location>
    </subcellularLocation>
    <subcellularLocation>
        <location evidence="4">Cell projection</location>
        <location evidence="4">Axon</location>
    </subcellularLocation>
    <subcellularLocation>
        <location evidence="4">Cytoplasm</location>
        <location evidence="4">Cytoskeleton</location>
    </subcellularLocation>
    <subcellularLocation>
        <location evidence="4">Cytoplasm</location>
        <location evidence="4">Cytoskeleton</location>
        <location evidence="4">Spindle</location>
    </subcellularLocation>
</comment>
<dbReference type="AlphaFoldDB" id="A0A3B1J3W8"/>
<dbReference type="GO" id="GO:0030424">
    <property type="term" value="C:axon"/>
    <property type="evidence" value="ECO:0007669"/>
    <property type="project" value="UniProtKB-SubCell"/>
</dbReference>
<name>A0A3B1J3W8_ASTMX</name>
<dbReference type="GO" id="GO:0005737">
    <property type="term" value="C:cytoplasm"/>
    <property type="evidence" value="ECO:0007669"/>
    <property type="project" value="UniProtKB-SubCell"/>
</dbReference>
<accession>A0A3B1J3W8</accession>
<evidence type="ECO:0000313" key="7">
    <source>
        <dbReference type="Ensembl" id="ENSAMXP00000036591.1"/>
    </source>
</evidence>
<keyword evidence="4" id="KW-0472">Membrane</keyword>
<dbReference type="InterPro" id="IPR007965">
    <property type="entry name" value="GNAT_ATAT"/>
</dbReference>
<gene>
    <name evidence="4" type="primary">ATAT1</name>
    <name evidence="4" type="synonym">MEC17</name>
</gene>
<evidence type="ECO:0000256" key="5">
    <source>
        <dbReference type="SAM" id="MobiDB-lite"/>
    </source>
</evidence>
<feature type="compositionally biased region" description="Polar residues" evidence="5">
    <location>
        <begin position="306"/>
        <end position="315"/>
    </location>
</feature>
<evidence type="ECO:0000259" key="6">
    <source>
        <dbReference type="PROSITE" id="PS51730"/>
    </source>
</evidence>
<dbReference type="Ensembl" id="ENSAMXT00000040644.1">
    <property type="protein sequence ID" value="ENSAMXP00000036591.1"/>
    <property type="gene ID" value="ENSAMXG00000030845.1"/>
</dbReference>
<keyword evidence="4" id="KW-0206">Cytoskeleton</keyword>
<dbReference type="OrthoDB" id="447510at2759"/>
<dbReference type="FunFam" id="3.40.630.30:FF:000020">
    <property type="entry name" value="Alpha-tubulin N-acetyltransferase 1"/>
    <property type="match status" value="1"/>
</dbReference>
<dbReference type="GO" id="GO:0048666">
    <property type="term" value="P:neuron development"/>
    <property type="evidence" value="ECO:0007669"/>
    <property type="project" value="UniProtKB-UniRule"/>
</dbReference>
<feature type="domain" description="N-acetyltransferase" evidence="6">
    <location>
        <begin position="33"/>
        <end position="216"/>
    </location>
</feature>
<dbReference type="GO" id="GO:0005905">
    <property type="term" value="C:clathrin-coated pit"/>
    <property type="evidence" value="ECO:0007669"/>
    <property type="project" value="UniProtKB-SubCell"/>
</dbReference>
<feature type="region of interest" description="Disordered" evidence="5">
    <location>
        <begin position="267"/>
        <end position="315"/>
    </location>
</feature>
<evidence type="ECO:0000256" key="1">
    <source>
        <dbReference type="ARBA" id="ARBA00022679"/>
    </source>
</evidence>
<dbReference type="GO" id="GO:0005819">
    <property type="term" value="C:spindle"/>
    <property type="evidence" value="ECO:0007669"/>
    <property type="project" value="UniProtKB-SubCell"/>
</dbReference>
<reference evidence="7" key="4">
    <citation type="submission" date="2025-09" db="UniProtKB">
        <authorList>
            <consortium name="Ensembl"/>
        </authorList>
    </citation>
    <scope>IDENTIFICATION</scope>
</reference>
<dbReference type="FunCoup" id="A0A3B1J3W8">
    <property type="interactions" value="250"/>
</dbReference>
<dbReference type="PANTHER" id="PTHR12327">
    <property type="entry name" value="ALPHA-TUBULIN N-ACETYLTRANSFERASE 1"/>
    <property type="match status" value="1"/>
</dbReference>
<dbReference type="InParanoid" id="A0A3B1J3W8"/>
<keyword evidence="4" id="KW-0966">Cell projection</keyword>
<dbReference type="PANTHER" id="PTHR12327:SF0">
    <property type="entry name" value="ALPHA-TUBULIN N-ACETYLTRANSFERASE 1"/>
    <property type="match status" value="1"/>
</dbReference>
<dbReference type="GeneTree" id="ENSGT00390000008276"/>
<reference evidence="8" key="1">
    <citation type="submission" date="2013-03" db="EMBL/GenBank/DDBJ databases">
        <authorList>
            <person name="Jeffery W."/>
            <person name="Warren W."/>
            <person name="Wilson R.K."/>
        </authorList>
    </citation>
    <scope>NUCLEOTIDE SEQUENCE</scope>
    <source>
        <strain evidence="8">female</strain>
    </source>
</reference>
<feature type="binding site" evidence="4">
    <location>
        <begin position="186"/>
        <end position="195"/>
    </location>
    <ligand>
        <name>acetyl-CoA</name>
        <dbReference type="ChEBI" id="CHEBI:57288"/>
    </ligand>
</feature>
<reference evidence="8" key="2">
    <citation type="journal article" date="2014" name="Nat. Commun.">
        <title>The cavefish genome reveals candidate genes for eye loss.</title>
        <authorList>
            <person name="McGaugh S.E."/>
            <person name="Gross J.B."/>
            <person name="Aken B."/>
            <person name="Blin M."/>
            <person name="Borowsky R."/>
            <person name="Chalopin D."/>
            <person name="Hinaux H."/>
            <person name="Jeffery W.R."/>
            <person name="Keene A."/>
            <person name="Ma L."/>
            <person name="Minx P."/>
            <person name="Murphy D."/>
            <person name="O'Quin K.E."/>
            <person name="Retaux S."/>
            <person name="Rohner N."/>
            <person name="Searle S.M."/>
            <person name="Stahl B.A."/>
            <person name="Tabin C."/>
            <person name="Volff J.N."/>
            <person name="Yoshizawa M."/>
            <person name="Warren W.C."/>
        </authorList>
    </citation>
    <scope>NUCLEOTIDE SEQUENCE [LARGE SCALE GENOMIC DNA]</scope>
    <source>
        <strain evidence="8">female</strain>
    </source>
</reference>
<feature type="site" description="Crucial for catalytic activity" evidence="4">
    <location>
        <position position="85"/>
    </location>
</feature>
<keyword evidence="3 4" id="KW-0012">Acyltransferase</keyword>
<evidence type="ECO:0000256" key="4">
    <source>
        <dbReference type="HAMAP-Rule" id="MF_03130"/>
    </source>
</evidence>
<dbReference type="GO" id="GO:0005925">
    <property type="term" value="C:focal adhesion"/>
    <property type="evidence" value="ECO:0007669"/>
    <property type="project" value="UniProtKB-SubCell"/>
</dbReference>
<evidence type="ECO:0000256" key="2">
    <source>
        <dbReference type="ARBA" id="ARBA00023176"/>
    </source>
</evidence>
<keyword evidence="4" id="KW-0965">Cell junction</keyword>
<feature type="binding site" evidence="4">
    <location>
        <begin position="150"/>
        <end position="163"/>
    </location>
    <ligand>
        <name>acetyl-CoA</name>
        <dbReference type="ChEBI" id="CHEBI:57288"/>
    </ligand>
</feature>
<comment type="catalytic activity">
    <reaction evidence="4">
        <text>L-lysyl-[alpha-tubulin] + acetyl-CoA = N(6)-acetyl-L-lysyl-[alpha-tubulin] + CoA + H(+)</text>
        <dbReference type="Rhea" id="RHEA:15277"/>
        <dbReference type="Rhea" id="RHEA-COMP:11278"/>
        <dbReference type="Rhea" id="RHEA-COMP:11279"/>
        <dbReference type="ChEBI" id="CHEBI:15378"/>
        <dbReference type="ChEBI" id="CHEBI:29969"/>
        <dbReference type="ChEBI" id="CHEBI:57287"/>
        <dbReference type="ChEBI" id="CHEBI:57288"/>
        <dbReference type="ChEBI" id="CHEBI:61930"/>
        <dbReference type="EC" id="2.3.1.108"/>
    </reaction>
</comment>
<keyword evidence="4" id="KW-0963">Cytoplasm</keyword>
<dbReference type="GO" id="GO:0019799">
    <property type="term" value="F:tubulin N-acetyltransferase activity"/>
    <property type="evidence" value="ECO:0007669"/>
    <property type="project" value="UniProtKB-UniRule"/>
</dbReference>
<sequence>MSIMFSFHDISFDPVFTQLARTLGNHEKRGVAMDFPFDLNALFPETISVLDQNLCAGRRPCGRPDAQNQIATVIDELGKASSKAQQLPAPITSAAKLQSNRHYLYLLKDGERNGGRGVAVGYLKVGYKKLFLLDQRGAHVETEPLCVLDFYVTENLQRHGYGLELFRFMLEHKKVEPEQMAYDRPSPKFLAFLEKHFELKHGVPQVNNFVVFDGFFRNRSAAPFRKAPPKKPEGEIKPYSLMEREVVREEQKVMPWPFVRSGIPPPSPPLPVSSPFSRSLSVGSSPSRVAPRPAPAPGVQQGYTPHHQSNDNCRAKRTSNQGMVARNNLYSRHICSRGLGLLRAEQLNTSKLPGLKPVLSEKVCDTWGQADALEHTNTAESTQLHSQVVSLPPLPVSRPVSRQPASTTALERKEEGALRKPSLVLDNGLKMHSSPWLSGVEDVKRNRALEVEKGSGRGGWSWTVGERRYTAQWVRQKQEQRSTRPW</sequence>
<dbReference type="GO" id="GO:0005874">
    <property type="term" value="C:microtubule"/>
    <property type="evidence" value="ECO:0007669"/>
    <property type="project" value="InterPro"/>
</dbReference>
<dbReference type="Bgee" id="ENSAMXG00000030845">
    <property type="expression patterns" value="Expressed in testis and 14 other cell types or tissues"/>
</dbReference>
<dbReference type="Gene3D" id="3.40.630.30">
    <property type="match status" value="1"/>
</dbReference>
<keyword evidence="1 4" id="KW-0808">Transferase</keyword>
<feature type="region of interest" description="Disordered" evidence="5">
    <location>
        <begin position="393"/>
        <end position="415"/>
    </location>
</feature>
<dbReference type="STRING" id="7994.ENSAMXP00000036591"/>
<reference evidence="7" key="3">
    <citation type="submission" date="2025-08" db="UniProtKB">
        <authorList>
            <consortium name="Ensembl"/>
        </authorList>
    </citation>
    <scope>IDENTIFICATION</scope>
</reference>
<feature type="compositionally biased region" description="Low complexity" evidence="5">
    <location>
        <begin position="393"/>
        <end position="404"/>
    </location>
</feature>
<comment type="similarity">
    <text evidence="4">Belongs to the acetyltransferase ATAT1 family.</text>
</comment>
<proteinExistence type="inferred from homology"/>
<dbReference type="PROSITE" id="PS51730">
    <property type="entry name" value="GNAT_ATAT"/>
    <property type="match status" value="1"/>
</dbReference>
<comment type="function">
    <text evidence="4">Specifically acetylates 'Lys-40' in alpha-tubulin on the lumenal side of microtubules. Promotes microtubule destabilization and accelerates microtubule dynamics; this activity may be independent of acetylation activity. Acetylates alpha-tubulin with a slow enzymatic rate, due to a catalytic site that is not optimized for acetyl transfer. Enters the microtubule through each end and diffuses quickly throughout the lumen of microtubules. Acetylates only long/old microtubules because of its slow acetylation rate since it does not have time to act on dynamically unstable microtubules before the enzyme is released. May be involved in neuron development.</text>
</comment>
<dbReference type="EC" id="2.3.1.108" evidence="4"/>
<dbReference type="GO" id="GO:0070507">
    <property type="term" value="P:regulation of microtubule cytoskeleton organization"/>
    <property type="evidence" value="ECO:0007669"/>
    <property type="project" value="UniProtKB-UniRule"/>
</dbReference>
<organism evidence="7 8">
    <name type="scientific">Astyanax mexicanus</name>
    <name type="common">Blind cave fish</name>
    <name type="synonym">Astyanax fasciatus mexicanus</name>
    <dbReference type="NCBI Taxonomy" id="7994"/>
    <lineage>
        <taxon>Eukaryota</taxon>
        <taxon>Metazoa</taxon>
        <taxon>Chordata</taxon>
        <taxon>Craniata</taxon>
        <taxon>Vertebrata</taxon>
        <taxon>Euteleostomi</taxon>
        <taxon>Actinopterygii</taxon>
        <taxon>Neopterygii</taxon>
        <taxon>Teleostei</taxon>
        <taxon>Ostariophysi</taxon>
        <taxon>Characiformes</taxon>
        <taxon>Characoidei</taxon>
        <taxon>Acestrorhamphidae</taxon>
        <taxon>Acestrorhamphinae</taxon>
        <taxon>Astyanax</taxon>
    </lineage>
</organism>
<dbReference type="InterPro" id="IPR038746">
    <property type="entry name" value="Atat"/>
</dbReference>
<protein>
    <recommendedName>
        <fullName evidence="4">Alpha-tubulin N-acetyltransferase 1</fullName>
        <shortName evidence="4">Alpha-TAT</shortName>
        <shortName evidence="4">Alpha-TAT1</shortName>
        <shortName evidence="4">TAT</shortName>
        <ecNumber evidence="4">2.3.1.108</ecNumber>
    </recommendedName>
    <alternativeName>
        <fullName evidence="4">Acetyltransferase mec-17 homolog</fullName>
    </alternativeName>
</protein>
<dbReference type="Gene3D" id="6.20.370.120">
    <property type="match status" value="1"/>
</dbReference>
<dbReference type="Pfam" id="PF05301">
    <property type="entry name" value="Acetyltransf_16"/>
    <property type="match status" value="1"/>
</dbReference>
<dbReference type="Proteomes" id="UP000018467">
    <property type="component" value="Unassembled WGS sequence"/>
</dbReference>
<evidence type="ECO:0000313" key="8">
    <source>
        <dbReference type="Proteomes" id="UP000018467"/>
    </source>
</evidence>
<dbReference type="HAMAP" id="MF_03130">
    <property type="entry name" value="mec17"/>
    <property type="match status" value="1"/>
</dbReference>